<keyword evidence="6 10" id="KW-1133">Transmembrane helix</keyword>
<keyword evidence="5 9" id="KW-0812">Transmembrane</keyword>
<dbReference type="Proteomes" id="UP001601948">
    <property type="component" value="Unassembled WGS sequence"/>
</dbReference>
<feature type="transmembrane region" description="Helical" evidence="10">
    <location>
        <begin position="26"/>
        <end position="48"/>
    </location>
</feature>
<accession>A0ABW6QZF9</accession>
<keyword evidence="12" id="KW-1185">Reference proteome</keyword>
<evidence type="ECO:0000313" key="11">
    <source>
        <dbReference type="EMBL" id="MFF3225933.1"/>
    </source>
</evidence>
<keyword evidence="4" id="KW-1003">Cell membrane</keyword>
<evidence type="ECO:0000256" key="2">
    <source>
        <dbReference type="ARBA" id="ARBA00007822"/>
    </source>
</evidence>
<dbReference type="InterPro" id="IPR045324">
    <property type="entry name" value="Small_multidrug_res"/>
</dbReference>
<comment type="subcellular location">
    <subcellularLocation>
        <location evidence="1 9">Cell membrane</location>
        <topology evidence="1 9">Multi-pass membrane protein</topology>
    </subcellularLocation>
</comment>
<keyword evidence="7 10" id="KW-0472">Membrane</keyword>
<sequence length="115" mass="11669">MTWFLLAAAILSEVAASLSLKGSESAPALYAVVAVGYVAAFAFLSGVLKRGMALGVAYGIWGASGVALTAILSTFLFDEAFTPAMGVGLVLVMAGVLLVETGSHSAEIPISETSR</sequence>
<feature type="transmembrane region" description="Helical" evidence="10">
    <location>
        <begin position="81"/>
        <end position="99"/>
    </location>
</feature>
<gene>
    <name evidence="11" type="ORF">ACFYV7_24260</name>
</gene>
<evidence type="ECO:0000256" key="3">
    <source>
        <dbReference type="ARBA" id="ARBA00022448"/>
    </source>
</evidence>
<dbReference type="RefSeq" id="WP_387720779.1">
    <property type="nucleotide sequence ID" value="NZ_JBIAPI010000006.1"/>
</dbReference>
<evidence type="ECO:0000256" key="4">
    <source>
        <dbReference type="ARBA" id="ARBA00022475"/>
    </source>
</evidence>
<dbReference type="EMBL" id="JBIAPI010000006">
    <property type="protein sequence ID" value="MFF3225933.1"/>
    <property type="molecule type" value="Genomic_DNA"/>
</dbReference>
<dbReference type="Pfam" id="PF00893">
    <property type="entry name" value="Multi_Drug_Res"/>
    <property type="match status" value="1"/>
</dbReference>
<proteinExistence type="inferred from homology"/>
<evidence type="ECO:0000256" key="1">
    <source>
        <dbReference type="ARBA" id="ARBA00004651"/>
    </source>
</evidence>
<evidence type="ECO:0000256" key="7">
    <source>
        <dbReference type="ARBA" id="ARBA00023136"/>
    </source>
</evidence>
<keyword evidence="8" id="KW-0046">Antibiotic resistance</keyword>
<evidence type="ECO:0000256" key="9">
    <source>
        <dbReference type="RuleBase" id="RU003942"/>
    </source>
</evidence>
<name>A0ABW6QZF9_9NOCA</name>
<dbReference type="SUPFAM" id="SSF103481">
    <property type="entry name" value="Multidrug resistance efflux transporter EmrE"/>
    <property type="match status" value="1"/>
</dbReference>
<organism evidence="11 12">
    <name type="scientific">Nocardia suismassiliense</name>
    <dbReference type="NCBI Taxonomy" id="2077092"/>
    <lineage>
        <taxon>Bacteria</taxon>
        <taxon>Bacillati</taxon>
        <taxon>Actinomycetota</taxon>
        <taxon>Actinomycetes</taxon>
        <taxon>Mycobacteriales</taxon>
        <taxon>Nocardiaceae</taxon>
        <taxon>Nocardia</taxon>
    </lineage>
</organism>
<comment type="similarity">
    <text evidence="2">Belongs to the drug/metabolite transporter (DMT) superfamily. Small multidrug resistance (SMR) (TC 2.A.7.1) family. Mmr subfamily.</text>
</comment>
<dbReference type="PANTHER" id="PTHR30561:SF1">
    <property type="entry name" value="MULTIDRUG TRANSPORTER EMRE"/>
    <property type="match status" value="1"/>
</dbReference>
<dbReference type="InterPro" id="IPR000390">
    <property type="entry name" value="Small_drug/metabolite_transptr"/>
</dbReference>
<dbReference type="PANTHER" id="PTHR30561">
    <property type="entry name" value="SMR FAMILY PROTON-DEPENDENT DRUG EFFLUX TRANSPORTER SUGE"/>
    <property type="match status" value="1"/>
</dbReference>
<protein>
    <submittedName>
        <fullName evidence="11">DMT family transporter</fullName>
    </submittedName>
</protein>
<comment type="caution">
    <text evidence="11">The sequence shown here is derived from an EMBL/GenBank/DDBJ whole genome shotgun (WGS) entry which is preliminary data.</text>
</comment>
<dbReference type="Gene3D" id="1.10.3730.20">
    <property type="match status" value="1"/>
</dbReference>
<evidence type="ECO:0000313" key="12">
    <source>
        <dbReference type="Proteomes" id="UP001601948"/>
    </source>
</evidence>
<dbReference type="InterPro" id="IPR037185">
    <property type="entry name" value="EmrE-like"/>
</dbReference>
<reference evidence="11 12" key="1">
    <citation type="submission" date="2024-10" db="EMBL/GenBank/DDBJ databases">
        <title>The Natural Products Discovery Center: Release of the First 8490 Sequenced Strains for Exploring Actinobacteria Biosynthetic Diversity.</title>
        <authorList>
            <person name="Kalkreuter E."/>
            <person name="Kautsar S.A."/>
            <person name="Yang D."/>
            <person name="Bader C.D."/>
            <person name="Teijaro C.N."/>
            <person name="Fluegel L."/>
            <person name="Davis C.M."/>
            <person name="Simpson J.R."/>
            <person name="Lauterbach L."/>
            <person name="Steele A.D."/>
            <person name="Gui C."/>
            <person name="Meng S."/>
            <person name="Li G."/>
            <person name="Viehrig K."/>
            <person name="Ye F."/>
            <person name="Su P."/>
            <person name="Kiefer A.F."/>
            <person name="Nichols A."/>
            <person name="Cepeda A.J."/>
            <person name="Yan W."/>
            <person name="Fan B."/>
            <person name="Jiang Y."/>
            <person name="Adhikari A."/>
            <person name="Zheng C.-J."/>
            <person name="Schuster L."/>
            <person name="Cowan T.M."/>
            <person name="Smanski M.J."/>
            <person name="Chevrette M.G."/>
            <person name="De Carvalho L.P.S."/>
            <person name="Shen B."/>
        </authorList>
    </citation>
    <scope>NUCLEOTIDE SEQUENCE [LARGE SCALE GENOMIC DNA]</scope>
    <source>
        <strain evidence="11 12">NPDC003040</strain>
    </source>
</reference>
<evidence type="ECO:0000256" key="8">
    <source>
        <dbReference type="ARBA" id="ARBA00023251"/>
    </source>
</evidence>
<evidence type="ECO:0000256" key="5">
    <source>
        <dbReference type="ARBA" id="ARBA00022692"/>
    </source>
</evidence>
<feature type="transmembrane region" description="Helical" evidence="10">
    <location>
        <begin position="55"/>
        <end position="75"/>
    </location>
</feature>
<keyword evidence="3" id="KW-0813">Transport</keyword>
<evidence type="ECO:0000256" key="10">
    <source>
        <dbReference type="SAM" id="Phobius"/>
    </source>
</evidence>
<evidence type="ECO:0000256" key="6">
    <source>
        <dbReference type="ARBA" id="ARBA00022989"/>
    </source>
</evidence>